<protein>
    <submittedName>
        <fullName evidence="4">Uncharacterized protein LOC111241456</fullName>
    </submittedName>
</protein>
<feature type="transmembrane region" description="Helical" evidence="2">
    <location>
        <begin position="23"/>
        <end position="42"/>
    </location>
</feature>
<proteinExistence type="predicted"/>
<name>A0A3Q0EU29_VIGRR</name>
<accession>A0A3Q0EU29</accession>
<keyword evidence="3" id="KW-1185">Reference proteome</keyword>
<dbReference type="OrthoDB" id="1422254at2759"/>
<keyword evidence="2" id="KW-0472">Membrane</keyword>
<reference evidence="4" key="2">
    <citation type="submission" date="2025-08" db="UniProtKB">
        <authorList>
            <consortium name="RefSeq"/>
        </authorList>
    </citation>
    <scope>IDENTIFICATION</scope>
    <source>
        <tissue evidence="4">Leaf</tissue>
    </source>
</reference>
<evidence type="ECO:0000313" key="3">
    <source>
        <dbReference type="Proteomes" id="UP000087766"/>
    </source>
</evidence>
<dbReference type="RefSeq" id="XP_022635233.1">
    <property type="nucleotide sequence ID" value="XM_022779512.1"/>
</dbReference>
<feature type="transmembrane region" description="Helical" evidence="2">
    <location>
        <begin position="77"/>
        <end position="99"/>
    </location>
</feature>
<dbReference type="Proteomes" id="UP000087766">
    <property type="component" value="Chromosome 4"/>
</dbReference>
<evidence type="ECO:0000313" key="4">
    <source>
        <dbReference type="RefSeq" id="XP_022635233.1"/>
    </source>
</evidence>
<feature type="region of interest" description="Disordered" evidence="1">
    <location>
        <begin position="144"/>
        <end position="165"/>
    </location>
</feature>
<dbReference type="AlphaFoldDB" id="A0A3Q0EU29"/>
<sequence>MHIPTILVFQVDLIRNLHFISHVINSLILLPIKPVFSLFFFLHTTSQLHLLHPSFTCSYIKSSLEGEGDITGVRMRVLAIALILMVACFCCMAGNRWNIEAQMHGKTKQLSYDNNHHGKTPATAHFDVIRGNDFVKPASVQYHVNDDNSNMDNYGKPGGLRKTHG</sequence>
<keyword evidence="2" id="KW-0812">Transmembrane</keyword>
<evidence type="ECO:0000256" key="1">
    <source>
        <dbReference type="SAM" id="MobiDB-lite"/>
    </source>
</evidence>
<dbReference type="KEGG" id="vra:111241456"/>
<evidence type="ECO:0000256" key="2">
    <source>
        <dbReference type="SAM" id="Phobius"/>
    </source>
</evidence>
<keyword evidence="2" id="KW-1133">Transmembrane helix</keyword>
<reference evidence="3" key="1">
    <citation type="journal article" date="2014" name="Nat. Commun.">
        <title>Genome sequence of mungbean and insights into evolution within Vigna species.</title>
        <authorList>
            <person name="Kang Y.J."/>
            <person name="Kim S.K."/>
            <person name="Kim M.Y."/>
            <person name="Lestari P."/>
            <person name="Kim K.H."/>
            <person name="Ha B.K."/>
            <person name="Jun T.H."/>
            <person name="Hwang W.J."/>
            <person name="Lee T."/>
            <person name="Lee J."/>
            <person name="Shim S."/>
            <person name="Yoon M.Y."/>
            <person name="Jang Y.E."/>
            <person name="Han K.S."/>
            <person name="Taeprayoon P."/>
            <person name="Yoon N."/>
            <person name="Somta P."/>
            <person name="Tanya P."/>
            <person name="Kim K.S."/>
            <person name="Gwag J.G."/>
            <person name="Moon J.K."/>
            <person name="Lee Y.H."/>
            <person name="Park B.S."/>
            <person name="Bombarely A."/>
            <person name="Doyle J.J."/>
            <person name="Jackson S.A."/>
            <person name="Schafleitner R."/>
            <person name="Srinives P."/>
            <person name="Varshney R.K."/>
            <person name="Lee S.H."/>
        </authorList>
    </citation>
    <scope>NUCLEOTIDE SEQUENCE [LARGE SCALE GENOMIC DNA]</scope>
    <source>
        <strain evidence="3">cv. VC1973A</strain>
    </source>
</reference>
<dbReference type="GeneID" id="111241456"/>
<gene>
    <name evidence="4" type="primary">LOC111241456</name>
</gene>
<organism evidence="3 4">
    <name type="scientific">Vigna radiata var. radiata</name>
    <name type="common">Mung bean</name>
    <name type="synonym">Phaseolus aureus</name>
    <dbReference type="NCBI Taxonomy" id="3916"/>
    <lineage>
        <taxon>Eukaryota</taxon>
        <taxon>Viridiplantae</taxon>
        <taxon>Streptophyta</taxon>
        <taxon>Embryophyta</taxon>
        <taxon>Tracheophyta</taxon>
        <taxon>Spermatophyta</taxon>
        <taxon>Magnoliopsida</taxon>
        <taxon>eudicotyledons</taxon>
        <taxon>Gunneridae</taxon>
        <taxon>Pentapetalae</taxon>
        <taxon>rosids</taxon>
        <taxon>fabids</taxon>
        <taxon>Fabales</taxon>
        <taxon>Fabaceae</taxon>
        <taxon>Papilionoideae</taxon>
        <taxon>50 kb inversion clade</taxon>
        <taxon>NPAAA clade</taxon>
        <taxon>indigoferoid/millettioid clade</taxon>
        <taxon>Phaseoleae</taxon>
        <taxon>Vigna</taxon>
    </lineage>
</organism>